<evidence type="ECO:0000313" key="5">
    <source>
        <dbReference type="Proteomes" id="UP000460257"/>
    </source>
</evidence>
<dbReference type="Pfam" id="PF00106">
    <property type="entry name" value="adh_short"/>
    <property type="match status" value="1"/>
</dbReference>
<dbReference type="PIRSF" id="PIRSF000126">
    <property type="entry name" value="11-beta-HSD1"/>
    <property type="match status" value="1"/>
</dbReference>
<reference evidence="4" key="1">
    <citation type="journal article" date="2020" name="Appl. Environ. Microbiol.">
        <title>Medium-Chain Fatty Acid Synthesis by 'Candidatus Weimeria bifida' gen. nov., sp. nov., and 'Candidatus Pseudoramibacter fermentans' sp. nov.</title>
        <authorList>
            <person name="Scarborough M.J."/>
            <person name="Myers K.S."/>
            <person name="Donohue T.J."/>
            <person name="Noguera D.R."/>
        </authorList>
    </citation>
    <scope>NUCLEOTIDE SEQUENCE</scope>
    <source>
        <strain evidence="4">LCO1.1</strain>
    </source>
</reference>
<dbReference type="AlphaFoldDB" id="A0A6N7J034"/>
<evidence type="ECO:0000256" key="3">
    <source>
        <dbReference type="RuleBase" id="RU000363"/>
    </source>
</evidence>
<evidence type="ECO:0000313" key="4">
    <source>
        <dbReference type="EMBL" id="MQN01924.1"/>
    </source>
</evidence>
<comment type="similarity">
    <text evidence="1 3">Belongs to the short-chain dehydrogenases/reductases (SDR) family.</text>
</comment>
<keyword evidence="5" id="KW-1185">Reference proteome</keyword>
<name>A0A6N7J034_9FIRM</name>
<dbReference type="PANTHER" id="PTHR44196">
    <property type="entry name" value="DEHYDROGENASE/REDUCTASE SDR FAMILY MEMBER 7B"/>
    <property type="match status" value="1"/>
</dbReference>
<dbReference type="InterPro" id="IPR036291">
    <property type="entry name" value="NAD(P)-bd_dom_sf"/>
</dbReference>
<accession>A0A6N7J034</accession>
<dbReference type="PRINTS" id="PR00080">
    <property type="entry name" value="SDRFAMILY"/>
</dbReference>
<dbReference type="GO" id="GO:0016020">
    <property type="term" value="C:membrane"/>
    <property type="evidence" value="ECO:0007669"/>
    <property type="project" value="TreeGrafter"/>
</dbReference>
<protein>
    <submittedName>
        <fullName evidence="4">SDR family NAD(P)-dependent oxidoreductase</fullName>
    </submittedName>
</protein>
<dbReference type="PRINTS" id="PR00081">
    <property type="entry name" value="GDHRDH"/>
</dbReference>
<gene>
    <name evidence="4" type="ORF">FRC54_08490</name>
</gene>
<dbReference type="CDD" id="cd05233">
    <property type="entry name" value="SDR_c"/>
    <property type="match status" value="1"/>
</dbReference>
<dbReference type="EMBL" id="VOGC01000007">
    <property type="protein sequence ID" value="MQN01924.1"/>
    <property type="molecule type" value="Genomic_DNA"/>
</dbReference>
<sequence length="276" mass="30146">MGTKTKWAVITGASSGIGEEFAYRFYDMGYSLVLISQTREKLSAVEKHLLKRKRKAPERRQEIKLIDADLGEMGSLKKTSLEIKKIFQMEKFTEDSNLPAILINCAGFGAVGEFTDISIEKQESMIDVNVKGLVYLTYEMLPIMEAAGGGRILNVASSAGFFPGGPYMTIYYATKSFVLSFTNGLRRELFEKKSPVHISALCPGPVNTPFNARANVRNALPGISAKRCVSAAISGMKHDKAVIVPGITIKAAELGAKILPAKAVIPMVSHQQKKKI</sequence>
<evidence type="ECO:0000256" key="1">
    <source>
        <dbReference type="ARBA" id="ARBA00006484"/>
    </source>
</evidence>
<dbReference type="GO" id="GO:0016491">
    <property type="term" value="F:oxidoreductase activity"/>
    <property type="evidence" value="ECO:0007669"/>
    <property type="project" value="UniProtKB-KW"/>
</dbReference>
<keyword evidence="2" id="KW-0560">Oxidoreductase</keyword>
<dbReference type="Gene3D" id="3.40.50.720">
    <property type="entry name" value="NAD(P)-binding Rossmann-like Domain"/>
    <property type="match status" value="1"/>
</dbReference>
<dbReference type="PANTHER" id="PTHR44196:SF2">
    <property type="entry name" value="SHORT-CHAIN DEHYDROGENASE-RELATED"/>
    <property type="match status" value="1"/>
</dbReference>
<proteinExistence type="inferred from homology"/>
<dbReference type="SUPFAM" id="SSF51735">
    <property type="entry name" value="NAD(P)-binding Rossmann-fold domains"/>
    <property type="match status" value="1"/>
</dbReference>
<evidence type="ECO:0000256" key="2">
    <source>
        <dbReference type="ARBA" id="ARBA00023002"/>
    </source>
</evidence>
<dbReference type="InterPro" id="IPR002347">
    <property type="entry name" value="SDR_fam"/>
</dbReference>
<organism evidence="4 5">
    <name type="scientific">Candidatus Weimeria bifida</name>
    <dbReference type="NCBI Taxonomy" id="2599074"/>
    <lineage>
        <taxon>Bacteria</taxon>
        <taxon>Bacillati</taxon>
        <taxon>Bacillota</taxon>
        <taxon>Clostridia</taxon>
        <taxon>Lachnospirales</taxon>
        <taxon>Lachnospiraceae</taxon>
        <taxon>Candidatus Weimeria</taxon>
    </lineage>
</organism>
<dbReference type="Proteomes" id="UP000460257">
    <property type="component" value="Unassembled WGS sequence"/>
</dbReference>
<comment type="caution">
    <text evidence="4">The sequence shown here is derived from an EMBL/GenBank/DDBJ whole genome shotgun (WGS) entry which is preliminary data.</text>
</comment>